<dbReference type="Pfam" id="PF07603">
    <property type="entry name" value="Lcl_C"/>
    <property type="match status" value="2"/>
</dbReference>
<sequence length="396" mass="41868">MKKYFIFIIFLLSTFCIAHAPERPDPPFVILQYLIKSTSSNQTQTPPPGGTTDPCGSSFSFSPAAVVDTGQTQCWNGAGFPLLPCPGAGHDGDYVDLPRARNFVGPTQHCVYPNDYTTLDAVHGLTWKICAEGQTGADCSGGAITPISWDDAVAGLPGSCASLNGLNGGNGYAGKTDWRIPTAKELASMIHYSNNPHLETAQFPSPFTGNSYLSNTSVPASLSAWSVNFSVTNLGIDTNLKNTPINLRCVSGNTTPAFSFVDNSLTPPGTNLTVLDQNTGLLWTKCSLGQAGSACLGAASTSDWNTARNDCENLVLGGRNDWRLPNANELLSIVAFISPGPSISSVFFPNTLAAPYWTSTTFDNNKSSAHIISFNNGLIGSNDKSSSISARCVTSN</sequence>
<dbReference type="OrthoDB" id="341917at2"/>
<keyword evidence="5" id="KW-1185">Reference proteome</keyword>
<evidence type="ECO:0000259" key="2">
    <source>
        <dbReference type="Pfam" id="PF07603"/>
    </source>
</evidence>
<dbReference type="RefSeq" id="WP_100765051.1">
    <property type="nucleotide sequence ID" value="NZ_NPEF02000016.1"/>
</dbReference>
<feature type="domain" description="Lcl C-terminal" evidence="2">
    <location>
        <begin position="273"/>
        <end position="393"/>
    </location>
</feature>
<evidence type="ECO:0000313" key="4">
    <source>
        <dbReference type="EMBL" id="PJZ93057.1"/>
    </source>
</evidence>
<gene>
    <name evidence="3" type="ORF">CH379_014135</name>
    <name evidence="4" type="ORF">CH379_09790</name>
</gene>
<feature type="domain" description="Lcl C-terminal" evidence="2">
    <location>
        <begin position="117"/>
        <end position="250"/>
    </location>
</feature>
<dbReference type="InterPro" id="IPR011460">
    <property type="entry name" value="Lcl_C"/>
</dbReference>
<reference evidence="3" key="3">
    <citation type="submission" date="2023-10" db="EMBL/GenBank/DDBJ databases">
        <authorList>
            <person name="Picardeau M."/>
            <person name="Thibeaux R."/>
        </authorList>
    </citation>
    <scope>NUCLEOTIDE SEQUENCE</scope>
    <source>
        <strain evidence="3">ATI7-C-A5</strain>
    </source>
</reference>
<name>A0A2N0B931_9LEPT</name>
<evidence type="ECO:0000313" key="3">
    <source>
        <dbReference type="EMBL" id="MDV6236763.1"/>
    </source>
</evidence>
<organism evidence="4">
    <name type="scientific">Leptospira ellisii</name>
    <dbReference type="NCBI Taxonomy" id="2023197"/>
    <lineage>
        <taxon>Bacteria</taxon>
        <taxon>Pseudomonadati</taxon>
        <taxon>Spirochaetota</taxon>
        <taxon>Spirochaetia</taxon>
        <taxon>Leptospirales</taxon>
        <taxon>Leptospiraceae</taxon>
        <taxon>Leptospira</taxon>
    </lineage>
</organism>
<dbReference type="AlphaFoldDB" id="A0A2N0B931"/>
<accession>A0A2N0B931</accession>
<reference evidence="3 5" key="2">
    <citation type="journal article" date="2018" name="Microb. Genom.">
        <title>Deciphering the unexplored Leptospira diversity from soils uncovers genomic evolution to virulence.</title>
        <authorList>
            <person name="Thibeaux R."/>
            <person name="Iraola G."/>
            <person name="Ferres I."/>
            <person name="Bierque E."/>
            <person name="Girault D."/>
            <person name="Soupe-Gilbert M.E."/>
            <person name="Picardeau M."/>
            <person name="Goarant C."/>
        </authorList>
    </citation>
    <scope>NUCLEOTIDE SEQUENCE [LARGE SCALE GENOMIC DNA]</scope>
    <source>
        <strain evidence="3 5">ATI7-C-A5</strain>
    </source>
</reference>
<reference evidence="4" key="1">
    <citation type="submission" date="2017-07" db="EMBL/GenBank/DDBJ databases">
        <title>Leptospira spp. isolated from tropical soils.</title>
        <authorList>
            <person name="Thibeaux R."/>
            <person name="Iraola G."/>
            <person name="Ferres I."/>
            <person name="Bierque E."/>
            <person name="Girault D."/>
            <person name="Soupe-Gilbert M.-E."/>
            <person name="Picardeau M."/>
            <person name="Goarant C."/>
        </authorList>
    </citation>
    <scope>NUCLEOTIDE SEQUENCE [LARGE SCALE GENOMIC DNA]</scope>
    <source>
        <strain evidence="4">ATI7-C-A5</strain>
    </source>
</reference>
<keyword evidence="1" id="KW-0732">Signal</keyword>
<dbReference type="EMBL" id="NPEF01000085">
    <property type="protein sequence ID" value="PJZ93057.1"/>
    <property type="molecule type" value="Genomic_DNA"/>
</dbReference>
<feature type="signal peptide" evidence="1">
    <location>
        <begin position="1"/>
        <end position="20"/>
    </location>
</feature>
<dbReference type="PANTHER" id="PTHR35812">
    <property type="entry name" value="LIPOPROTEIN"/>
    <property type="match status" value="1"/>
</dbReference>
<evidence type="ECO:0000313" key="5">
    <source>
        <dbReference type="Proteomes" id="UP000232122"/>
    </source>
</evidence>
<dbReference type="Proteomes" id="UP000232122">
    <property type="component" value="Unassembled WGS sequence"/>
</dbReference>
<dbReference type="EMBL" id="NPEF02000016">
    <property type="protein sequence ID" value="MDV6236763.1"/>
    <property type="molecule type" value="Genomic_DNA"/>
</dbReference>
<protein>
    <submittedName>
        <fullName evidence="3">DUF1566 domain-containing protein</fullName>
    </submittedName>
    <submittedName>
        <fullName evidence="4">Fimbrial protein FimH</fullName>
    </submittedName>
</protein>
<feature type="chain" id="PRO_5044577186" evidence="1">
    <location>
        <begin position="21"/>
        <end position="396"/>
    </location>
</feature>
<comment type="caution">
    <text evidence="4">The sequence shown here is derived from an EMBL/GenBank/DDBJ whole genome shotgun (WGS) entry which is preliminary data.</text>
</comment>
<proteinExistence type="predicted"/>
<evidence type="ECO:0000256" key="1">
    <source>
        <dbReference type="SAM" id="SignalP"/>
    </source>
</evidence>
<dbReference type="PANTHER" id="PTHR35812:SF1">
    <property type="entry name" value="LIPOPROTEIN"/>
    <property type="match status" value="1"/>
</dbReference>